<evidence type="ECO:0000313" key="2">
    <source>
        <dbReference type="Proteomes" id="UP000037043"/>
    </source>
</evidence>
<dbReference type="PATRIC" id="fig|1121318.3.peg.2816"/>
<dbReference type="EMBL" id="LHUR01000033">
    <property type="protein sequence ID" value="KOA18761.1"/>
    <property type="molecule type" value="Genomic_DNA"/>
</dbReference>
<sequence>MNKVLYVDAILDKAYKSNTFLGRLKDNFYRSFEGKSYISDLDTVIYKVKLPPNFNEQAFKRNINKIRKKFNNNYNISTMALSTNRFLDYNFYTEFQKRFLAYSVVKSIQLLLRTRNKSIRKNYIAVYDSTDIINKYIVLELCKNSKCLILVSNNMRENRELCDHITRDYGVSPIITDDIKYVSKHSDFIISSKPLECLVECPLWCLDNMYIPKERKDIVVNKVTYTTPWNFDDLEITSELLGGIFNNYKYKEKEQIDQFLYNNGILLKDAKFESFRNL</sequence>
<dbReference type="Proteomes" id="UP000037043">
    <property type="component" value="Unassembled WGS sequence"/>
</dbReference>
<proteinExistence type="predicted"/>
<evidence type="ECO:0000313" key="1">
    <source>
        <dbReference type="EMBL" id="KOA18761.1"/>
    </source>
</evidence>
<keyword evidence="2" id="KW-1185">Reference proteome</keyword>
<gene>
    <name evidence="1" type="ORF">CLHOM_28050</name>
</gene>
<name>A0A0L6Z721_9CLOT</name>
<protein>
    <submittedName>
        <fullName evidence="1">Uncharacterized protein</fullName>
    </submittedName>
</protein>
<comment type="caution">
    <text evidence="1">The sequence shown here is derived from an EMBL/GenBank/DDBJ whole genome shotgun (WGS) entry which is preliminary data.</text>
</comment>
<dbReference type="RefSeq" id="WP_052222287.1">
    <property type="nucleotide sequence ID" value="NZ_LHUR01000033.1"/>
</dbReference>
<dbReference type="STRING" id="36844.SAMN04488501_11663"/>
<organism evidence="1 2">
    <name type="scientific">Clostridium homopropionicum DSM 5847</name>
    <dbReference type="NCBI Taxonomy" id="1121318"/>
    <lineage>
        <taxon>Bacteria</taxon>
        <taxon>Bacillati</taxon>
        <taxon>Bacillota</taxon>
        <taxon>Clostridia</taxon>
        <taxon>Eubacteriales</taxon>
        <taxon>Clostridiaceae</taxon>
        <taxon>Clostridium</taxon>
    </lineage>
</organism>
<accession>A0A0L6Z721</accession>
<dbReference type="AlphaFoldDB" id="A0A0L6Z721"/>
<reference evidence="2" key="1">
    <citation type="submission" date="2015-08" db="EMBL/GenBank/DDBJ databases">
        <title>Genome sequence of the strict anaerobe Clostridium homopropionicum LuHBu1 (DSM 5847T).</title>
        <authorList>
            <person name="Poehlein A."/>
            <person name="Beck M."/>
            <person name="Schiel-Bengelsdorf B."/>
            <person name="Bengelsdorf F.R."/>
            <person name="Daniel R."/>
            <person name="Duerre P."/>
        </authorList>
    </citation>
    <scope>NUCLEOTIDE SEQUENCE [LARGE SCALE GENOMIC DNA]</scope>
    <source>
        <strain evidence="2">DSM 5847</strain>
    </source>
</reference>